<dbReference type="RefSeq" id="XP_001246175.1">
    <property type="nucleotide sequence ID" value="XM_001246174.1"/>
</dbReference>
<evidence type="ECO:0000313" key="3">
    <source>
        <dbReference type="EMBL" id="EAS34592.1"/>
    </source>
</evidence>
<accession>A0A0E1RXS8</accession>
<organism evidence="3 4">
    <name type="scientific">Coccidioides immitis (strain RS)</name>
    <name type="common">Valley fever fungus</name>
    <dbReference type="NCBI Taxonomy" id="246410"/>
    <lineage>
        <taxon>Eukaryota</taxon>
        <taxon>Fungi</taxon>
        <taxon>Dikarya</taxon>
        <taxon>Ascomycota</taxon>
        <taxon>Pezizomycotina</taxon>
        <taxon>Eurotiomycetes</taxon>
        <taxon>Eurotiomycetidae</taxon>
        <taxon>Onygenales</taxon>
        <taxon>Onygenaceae</taxon>
        <taxon>Coccidioides</taxon>
    </lineage>
</organism>
<dbReference type="SUPFAM" id="SSF46689">
    <property type="entry name" value="Homeodomain-like"/>
    <property type="match status" value="1"/>
</dbReference>
<dbReference type="AlphaFoldDB" id="A0A0E1RXS8"/>
<dbReference type="OrthoDB" id="125347at2759"/>
<dbReference type="InterPro" id="IPR009057">
    <property type="entry name" value="Homeodomain-like_sf"/>
</dbReference>
<keyword evidence="4" id="KW-1185">Reference proteome</keyword>
<dbReference type="InterPro" id="IPR041188">
    <property type="entry name" value="HTH_ABP1_N"/>
</dbReference>
<gene>
    <name evidence="3" type="ORF">CIMG_13480</name>
</gene>
<dbReference type="GeneID" id="24165107"/>
<dbReference type="EMBL" id="GG704914">
    <property type="protein sequence ID" value="EAS34592.1"/>
    <property type="molecule type" value="Genomic_DNA"/>
</dbReference>
<dbReference type="PANTHER" id="PTHR19303:SF73">
    <property type="entry name" value="PROTEIN PDC2"/>
    <property type="match status" value="1"/>
</dbReference>
<sequence length="374" mass="43822">MPRRTAIPIERKKALRAHKLQHSSLSNKTLKQWFEQHYNQTIALSSVSEILSSRYDYLDQTACRSELPIWFIGTAKRPHAFRAAGIKIENLPLKWRSNKKAWMTGYIMEEWLCWFDSQMTGRKVMLLMDNFSAHELAFENIQRSPYPLLNTLIIWLPPNATSKYQPLDQGIIYTWKQYWKRQWIQYMLEEYEPGRDPLATVNILMALRWGIKAWHIDMSTASIIHCFDRALFPKRPVQLDPENDSIMEITSKFQRLCLLSAIQNLMDIQHFLNPADEVVEDSPEAIEQHVIALLDPADESKEDEDLATEMLPPITPSEALDLVKQLRLYEEQQDQGDQQLIQQLNSYKSKIAARRLQTQQQQDIHAYFQRAPPI</sequence>
<reference evidence="4" key="1">
    <citation type="journal article" date="2009" name="Genome Res.">
        <title>Comparative genomic analyses of the human fungal pathogens Coccidioides and their relatives.</title>
        <authorList>
            <person name="Sharpton T.J."/>
            <person name="Stajich J.E."/>
            <person name="Rounsley S.D."/>
            <person name="Gardner M.J."/>
            <person name="Wortman J.R."/>
            <person name="Jordar V.S."/>
            <person name="Maiti R."/>
            <person name="Kodira C.D."/>
            <person name="Neafsey D.E."/>
            <person name="Zeng Q."/>
            <person name="Hung C.-Y."/>
            <person name="McMahan C."/>
            <person name="Muszewska A."/>
            <person name="Grynberg M."/>
            <person name="Mandel M.A."/>
            <person name="Kellner E.M."/>
            <person name="Barker B.M."/>
            <person name="Galgiani J.N."/>
            <person name="Orbach M.J."/>
            <person name="Kirkland T.N."/>
            <person name="Cole G.T."/>
            <person name="Henn M.R."/>
            <person name="Birren B.W."/>
            <person name="Taylor J.W."/>
        </authorList>
    </citation>
    <scope>NUCLEOTIDE SEQUENCE [LARGE SCALE GENOMIC DNA]</scope>
    <source>
        <strain evidence="4">RS</strain>
    </source>
</reference>
<reference evidence="4" key="2">
    <citation type="journal article" date="2010" name="Genome Res.">
        <title>Population genomic sequencing of Coccidioides fungi reveals recent hybridization and transposon control.</title>
        <authorList>
            <person name="Neafsey D.E."/>
            <person name="Barker B.M."/>
            <person name="Sharpton T.J."/>
            <person name="Stajich J.E."/>
            <person name="Park D.J."/>
            <person name="Whiston E."/>
            <person name="Hung C.-Y."/>
            <person name="McMahan C."/>
            <person name="White J."/>
            <person name="Sykes S."/>
            <person name="Heiman D."/>
            <person name="Young S."/>
            <person name="Zeng Q."/>
            <person name="Abouelleil A."/>
            <person name="Aftuck L."/>
            <person name="Bessette D."/>
            <person name="Brown A."/>
            <person name="FitzGerald M."/>
            <person name="Lui A."/>
            <person name="Macdonald J.P."/>
            <person name="Priest M."/>
            <person name="Orbach M.J."/>
            <person name="Galgiani J.N."/>
            <person name="Kirkland T.N."/>
            <person name="Cole G.T."/>
            <person name="Birren B.W."/>
            <person name="Henn M.R."/>
            <person name="Taylor J.W."/>
            <person name="Rounsley S.D."/>
        </authorList>
    </citation>
    <scope>GENOME REANNOTATION</scope>
    <source>
        <strain evidence="4">RS</strain>
    </source>
</reference>
<dbReference type="InParanoid" id="A0A0E1RXS8"/>
<dbReference type="VEuPathDB" id="FungiDB:CIMG_13480"/>
<dbReference type="Pfam" id="PF18107">
    <property type="entry name" value="HTH_ABP1_N"/>
    <property type="match status" value="1"/>
</dbReference>
<dbReference type="Gene3D" id="1.10.10.60">
    <property type="entry name" value="Homeodomain-like"/>
    <property type="match status" value="1"/>
</dbReference>
<dbReference type="GO" id="GO:0003677">
    <property type="term" value="F:DNA binding"/>
    <property type="evidence" value="ECO:0007669"/>
    <property type="project" value="TreeGrafter"/>
</dbReference>
<feature type="domain" description="DDE-1" evidence="1">
    <location>
        <begin position="66"/>
        <end position="227"/>
    </location>
</feature>
<dbReference type="InterPro" id="IPR050863">
    <property type="entry name" value="CenT-Element_Derived"/>
</dbReference>
<evidence type="ECO:0000313" key="4">
    <source>
        <dbReference type="Proteomes" id="UP000001261"/>
    </source>
</evidence>
<dbReference type="Proteomes" id="UP000001261">
    <property type="component" value="Unassembled WGS sequence"/>
</dbReference>
<dbReference type="OMA" id="HAAMELW"/>
<dbReference type="KEGG" id="cim:CIMG_13480"/>
<feature type="domain" description="ARS-binding protein 1 N-terminal" evidence="2">
    <location>
        <begin position="3"/>
        <end position="61"/>
    </location>
</feature>
<proteinExistence type="predicted"/>
<name>A0A0E1RXS8_COCIM</name>
<evidence type="ECO:0000259" key="2">
    <source>
        <dbReference type="Pfam" id="PF18107"/>
    </source>
</evidence>
<dbReference type="GO" id="GO:0005634">
    <property type="term" value="C:nucleus"/>
    <property type="evidence" value="ECO:0007669"/>
    <property type="project" value="TreeGrafter"/>
</dbReference>
<dbReference type="PANTHER" id="PTHR19303">
    <property type="entry name" value="TRANSPOSON"/>
    <property type="match status" value="1"/>
</dbReference>
<dbReference type="Pfam" id="PF03184">
    <property type="entry name" value="DDE_1"/>
    <property type="match status" value="1"/>
</dbReference>
<evidence type="ECO:0000259" key="1">
    <source>
        <dbReference type="Pfam" id="PF03184"/>
    </source>
</evidence>
<dbReference type="InterPro" id="IPR004875">
    <property type="entry name" value="DDE_SF_endonuclease_dom"/>
</dbReference>
<protein>
    <submittedName>
        <fullName evidence="3">ARS-binding protein 1</fullName>
    </submittedName>
</protein>